<dbReference type="InterPro" id="IPR020449">
    <property type="entry name" value="Tscrpt_reg_AraC-type_HTH"/>
</dbReference>
<keyword evidence="3" id="KW-0804">Transcription</keyword>
<keyword evidence="2" id="KW-0238">DNA-binding</keyword>
<dbReference type="PANTHER" id="PTHR43280">
    <property type="entry name" value="ARAC-FAMILY TRANSCRIPTIONAL REGULATOR"/>
    <property type="match status" value="1"/>
</dbReference>
<protein>
    <submittedName>
        <fullName evidence="5">AraC family transcriptional regulator</fullName>
    </submittedName>
</protein>
<evidence type="ECO:0000313" key="5">
    <source>
        <dbReference type="EMBL" id="MBC5682957.1"/>
    </source>
</evidence>
<keyword evidence="1" id="KW-0805">Transcription regulation</keyword>
<dbReference type="Gene3D" id="2.60.120.280">
    <property type="entry name" value="Regulatory protein AraC"/>
    <property type="match status" value="1"/>
</dbReference>
<proteinExistence type="predicted"/>
<evidence type="ECO:0000259" key="4">
    <source>
        <dbReference type="PROSITE" id="PS01124"/>
    </source>
</evidence>
<dbReference type="PANTHER" id="PTHR43280:SF2">
    <property type="entry name" value="HTH-TYPE TRANSCRIPTIONAL REGULATOR EXSA"/>
    <property type="match status" value="1"/>
</dbReference>
<dbReference type="RefSeq" id="WP_186864746.1">
    <property type="nucleotide sequence ID" value="NZ_JACOPE010000001.1"/>
</dbReference>
<dbReference type="Pfam" id="PF02311">
    <property type="entry name" value="AraC_binding"/>
    <property type="match status" value="1"/>
</dbReference>
<dbReference type="InterPro" id="IPR037923">
    <property type="entry name" value="HTH-like"/>
</dbReference>
<gene>
    <name evidence="5" type="ORF">H8S40_05135</name>
</gene>
<dbReference type="SUPFAM" id="SSF46689">
    <property type="entry name" value="Homeodomain-like"/>
    <property type="match status" value="2"/>
</dbReference>
<dbReference type="Proteomes" id="UP000631576">
    <property type="component" value="Unassembled WGS sequence"/>
</dbReference>
<dbReference type="PROSITE" id="PS00041">
    <property type="entry name" value="HTH_ARAC_FAMILY_1"/>
    <property type="match status" value="1"/>
</dbReference>
<dbReference type="Gene3D" id="1.10.10.60">
    <property type="entry name" value="Homeodomain-like"/>
    <property type="match status" value="2"/>
</dbReference>
<evidence type="ECO:0000256" key="2">
    <source>
        <dbReference type="ARBA" id="ARBA00023125"/>
    </source>
</evidence>
<dbReference type="InterPro" id="IPR009057">
    <property type="entry name" value="Homeodomain-like_sf"/>
</dbReference>
<organism evidence="5 6">
    <name type="scientific">Ruminococcus hominis</name>
    <dbReference type="NCBI Taxonomy" id="2763065"/>
    <lineage>
        <taxon>Bacteria</taxon>
        <taxon>Bacillati</taxon>
        <taxon>Bacillota</taxon>
        <taxon>Clostridia</taxon>
        <taxon>Eubacteriales</taxon>
        <taxon>Oscillospiraceae</taxon>
        <taxon>Ruminococcus</taxon>
    </lineage>
</organism>
<dbReference type="PROSITE" id="PS01124">
    <property type="entry name" value="HTH_ARAC_FAMILY_2"/>
    <property type="match status" value="1"/>
</dbReference>
<dbReference type="EMBL" id="JACOPE010000001">
    <property type="protein sequence ID" value="MBC5682957.1"/>
    <property type="molecule type" value="Genomic_DNA"/>
</dbReference>
<sequence length="271" mass="31604">MLYQFHSKEFSQTLPIQLWMFGANHLQEPVRRPQGVPYFQWFYCVKGQGELILDEQRSIITKGQGFLIYPDQEHIYQAVTNNWTLHIIAFNGPLCSDILALLQMGESGAYHFSDGSIFEQHIQKLLWLYENRSSDQTLSYSKECYDFLLDLSRCITRTHEFTYSHENPFVLKVISWLEENYARPISLNELAETVNLTKDYMCALFKKNTGETIIQCLTSIRIGHAQQFLIQYPEKKVIDVAQMCGFDSPSYFGKTFKNIVGMTPERYRKNG</sequence>
<dbReference type="InterPro" id="IPR003313">
    <property type="entry name" value="AraC-bd"/>
</dbReference>
<dbReference type="Pfam" id="PF12833">
    <property type="entry name" value="HTH_18"/>
    <property type="match status" value="1"/>
</dbReference>
<dbReference type="InterPro" id="IPR018062">
    <property type="entry name" value="HTH_AraC-typ_CS"/>
</dbReference>
<comment type="caution">
    <text evidence="5">The sequence shown here is derived from an EMBL/GenBank/DDBJ whole genome shotgun (WGS) entry which is preliminary data.</text>
</comment>
<dbReference type="SMART" id="SM00342">
    <property type="entry name" value="HTH_ARAC"/>
    <property type="match status" value="1"/>
</dbReference>
<dbReference type="SUPFAM" id="SSF51215">
    <property type="entry name" value="Regulatory protein AraC"/>
    <property type="match status" value="1"/>
</dbReference>
<keyword evidence="6" id="KW-1185">Reference proteome</keyword>
<reference evidence="5 6" key="1">
    <citation type="submission" date="2020-08" db="EMBL/GenBank/DDBJ databases">
        <title>Genome public.</title>
        <authorList>
            <person name="Liu C."/>
            <person name="Sun Q."/>
        </authorList>
    </citation>
    <scope>NUCLEOTIDE SEQUENCE [LARGE SCALE GENOMIC DNA]</scope>
    <source>
        <strain evidence="5 6">NSJ-13</strain>
    </source>
</reference>
<accession>A0ABR7G698</accession>
<evidence type="ECO:0000256" key="1">
    <source>
        <dbReference type="ARBA" id="ARBA00023015"/>
    </source>
</evidence>
<name>A0ABR7G698_9FIRM</name>
<dbReference type="InterPro" id="IPR018060">
    <property type="entry name" value="HTH_AraC"/>
</dbReference>
<dbReference type="PRINTS" id="PR00032">
    <property type="entry name" value="HTHARAC"/>
</dbReference>
<evidence type="ECO:0000313" key="6">
    <source>
        <dbReference type="Proteomes" id="UP000631576"/>
    </source>
</evidence>
<evidence type="ECO:0000256" key="3">
    <source>
        <dbReference type="ARBA" id="ARBA00023163"/>
    </source>
</evidence>
<feature type="domain" description="HTH araC/xylS-type" evidence="4">
    <location>
        <begin position="171"/>
        <end position="270"/>
    </location>
</feature>